<feature type="region of interest" description="Disordered" evidence="1">
    <location>
        <begin position="1"/>
        <end position="36"/>
    </location>
</feature>
<evidence type="ECO:0000313" key="3">
    <source>
        <dbReference type="Proteomes" id="UP001311232"/>
    </source>
</evidence>
<dbReference type="AlphaFoldDB" id="A0AAV9RUX0"/>
<evidence type="ECO:0000313" key="2">
    <source>
        <dbReference type="EMBL" id="KAK5612740.1"/>
    </source>
</evidence>
<reference evidence="2 3" key="1">
    <citation type="submission" date="2021-06" db="EMBL/GenBank/DDBJ databases">
        <authorList>
            <person name="Palmer J.M."/>
        </authorList>
    </citation>
    <scope>NUCLEOTIDE SEQUENCE [LARGE SCALE GENOMIC DNA]</scope>
    <source>
        <strain evidence="2 3">MEX-2019</strain>
        <tissue evidence="2">Muscle</tissue>
    </source>
</reference>
<sequence length="173" mass="19244">MIERVRKERGGGVLRISSSSRLREREQGARRRAAACSPVQHRGLSSCVRAAPRGDTGCFVPPEGKEICGEAEFSPCLPYNSRPQRAAGQGGTANQEEQQNVKIRERGGRRASDNHGSLRKRREITPSVALTERNRCGSVHWRNSQTAGSLARTVFRGWVPERDRSYGDWEAES</sequence>
<protein>
    <submittedName>
        <fullName evidence="2">Uncharacterized protein</fullName>
    </submittedName>
</protein>
<feature type="compositionally biased region" description="Basic and acidic residues" evidence="1">
    <location>
        <begin position="1"/>
        <end position="10"/>
    </location>
</feature>
<feature type="region of interest" description="Disordered" evidence="1">
    <location>
        <begin position="79"/>
        <end position="123"/>
    </location>
</feature>
<name>A0AAV9RUX0_9TELE</name>
<accession>A0AAV9RUX0</accession>
<dbReference type="EMBL" id="JAHHUM010001318">
    <property type="protein sequence ID" value="KAK5612740.1"/>
    <property type="molecule type" value="Genomic_DNA"/>
</dbReference>
<feature type="compositionally biased region" description="Polar residues" evidence="1">
    <location>
        <begin position="92"/>
        <end position="101"/>
    </location>
</feature>
<proteinExistence type="predicted"/>
<dbReference type="Proteomes" id="UP001311232">
    <property type="component" value="Unassembled WGS sequence"/>
</dbReference>
<keyword evidence="3" id="KW-1185">Reference proteome</keyword>
<gene>
    <name evidence="2" type="ORF">CRENBAI_007881</name>
</gene>
<feature type="compositionally biased region" description="Basic and acidic residues" evidence="1">
    <location>
        <begin position="102"/>
        <end position="113"/>
    </location>
</feature>
<comment type="caution">
    <text evidence="2">The sequence shown here is derived from an EMBL/GenBank/DDBJ whole genome shotgun (WGS) entry which is preliminary data.</text>
</comment>
<organism evidence="2 3">
    <name type="scientific">Crenichthys baileyi</name>
    <name type="common">White River springfish</name>
    <dbReference type="NCBI Taxonomy" id="28760"/>
    <lineage>
        <taxon>Eukaryota</taxon>
        <taxon>Metazoa</taxon>
        <taxon>Chordata</taxon>
        <taxon>Craniata</taxon>
        <taxon>Vertebrata</taxon>
        <taxon>Euteleostomi</taxon>
        <taxon>Actinopterygii</taxon>
        <taxon>Neopterygii</taxon>
        <taxon>Teleostei</taxon>
        <taxon>Neoteleostei</taxon>
        <taxon>Acanthomorphata</taxon>
        <taxon>Ovalentaria</taxon>
        <taxon>Atherinomorphae</taxon>
        <taxon>Cyprinodontiformes</taxon>
        <taxon>Goodeidae</taxon>
        <taxon>Crenichthys</taxon>
    </lineage>
</organism>
<evidence type="ECO:0000256" key="1">
    <source>
        <dbReference type="SAM" id="MobiDB-lite"/>
    </source>
</evidence>